<dbReference type="InterPro" id="IPR016130">
    <property type="entry name" value="Tyr_Pase_AS"/>
</dbReference>
<organism evidence="2">
    <name type="scientific">Cyprideis torosa</name>
    <dbReference type="NCBI Taxonomy" id="163714"/>
    <lineage>
        <taxon>Eukaryota</taxon>
        <taxon>Metazoa</taxon>
        <taxon>Ecdysozoa</taxon>
        <taxon>Arthropoda</taxon>
        <taxon>Crustacea</taxon>
        <taxon>Oligostraca</taxon>
        <taxon>Ostracoda</taxon>
        <taxon>Podocopa</taxon>
        <taxon>Podocopida</taxon>
        <taxon>Cytherocopina</taxon>
        <taxon>Cytheroidea</taxon>
        <taxon>Cytherideidae</taxon>
        <taxon>Cyprideis</taxon>
    </lineage>
</organism>
<dbReference type="SUPFAM" id="SSF52799">
    <property type="entry name" value="(Phosphotyrosine protein) phosphatases II"/>
    <property type="match status" value="1"/>
</dbReference>
<feature type="region of interest" description="Disordered" evidence="1">
    <location>
        <begin position="511"/>
        <end position="586"/>
    </location>
</feature>
<dbReference type="PANTHER" id="PTHR13524:SF2">
    <property type="entry name" value="MYOTUBULARIN-RELATED PROTEIN 14"/>
    <property type="match status" value="1"/>
</dbReference>
<reference evidence="2" key="1">
    <citation type="submission" date="2020-11" db="EMBL/GenBank/DDBJ databases">
        <authorList>
            <person name="Tran Van P."/>
        </authorList>
    </citation>
    <scope>NUCLEOTIDE SEQUENCE</scope>
</reference>
<dbReference type="PANTHER" id="PTHR13524">
    <property type="entry name" value="MYOTUBULARIN-RELATED"/>
    <property type="match status" value="1"/>
</dbReference>
<feature type="compositionally biased region" description="Polar residues" evidence="1">
    <location>
        <begin position="551"/>
        <end position="561"/>
    </location>
</feature>
<dbReference type="GO" id="GO:0004438">
    <property type="term" value="F:phosphatidylinositol-3-phosphate phosphatase activity"/>
    <property type="evidence" value="ECO:0007669"/>
    <property type="project" value="InterPro"/>
</dbReference>
<dbReference type="InterPro" id="IPR039802">
    <property type="entry name" value="MTMR14"/>
</dbReference>
<dbReference type="OrthoDB" id="2408718at2759"/>
<evidence type="ECO:0000256" key="1">
    <source>
        <dbReference type="SAM" id="MobiDB-lite"/>
    </source>
</evidence>
<name>A0A7R8W2Z6_9CRUS</name>
<dbReference type="PROSITE" id="PS00383">
    <property type="entry name" value="TYR_PHOSPHATASE_1"/>
    <property type="match status" value="1"/>
</dbReference>
<dbReference type="AlphaFoldDB" id="A0A7R8W2Z6"/>
<dbReference type="EMBL" id="OB660100">
    <property type="protein sequence ID" value="CAD7222747.1"/>
    <property type="molecule type" value="Genomic_DNA"/>
</dbReference>
<gene>
    <name evidence="2" type="ORF">CTOB1V02_LOCUS746</name>
</gene>
<dbReference type="Gene3D" id="3.90.190.10">
    <property type="entry name" value="Protein tyrosine phosphatase superfamily"/>
    <property type="match status" value="1"/>
</dbReference>
<proteinExistence type="predicted"/>
<sequence>MFTPQIRYCHVYVCMMSSSGENSDSKISRAQRRQNVIKLMKHFSKVAYRPKDDVAVEALQESLALFERDHECMILPNSKEELCSSYPSSIIIPISEKQRPNIRAPLSKEDLTVLQDTVSLSRTARCRSRFPMPVILYNGKYICRSATLAGGPEIYGRWTMDFFFGNAAAAASYARAREMTELESVRDYSDETQQALAREFLSVDELSPMAVPRERWVHMDQVRMADIRLLRLLGVTCIADCMVQKKFVKFNVYITSSEKIDKEGRYRNFQILATPYPGVEYFDQFQKKGYNAHVMKLNWFRQDVNVELDVPLHERCYRRLGVRWSEYRTWDMVMLTGNYLRLYLASIMDETKGGFLIHCISGWDRTPLFASLIRLSLWADGLIHCSLNALEIVHLTLAYDWYLFGHLLHHRLALKQEILFFNFYFLQFMTGSEFSINKRLRLPTPEVSVEALPSVMLMDQPPSATSSSCSSSVGSSQSSYASSAASASQISPGGGIPIMGKKGVTEEPASLCVGSSDLNDVDEERGKTEKSSAFVAGAYAGGGGSPRGSDDNYSVPSNETSPTKHEQDIPEEVVEGEQPVAETQRSSRSEALLEAWGVFYDIYESSIGIFGPHPQPASPSRGSGLLSTVLEKLGVK</sequence>
<evidence type="ECO:0000313" key="2">
    <source>
        <dbReference type="EMBL" id="CAD7222747.1"/>
    </source>
</evidence>
<protein>
    <submittedName>
        <fullName evidence="2">Uncharacterized protein</fullName>
    </submittedName>
</protein>
<dbReference type="InterPro" id="IPR029021">
    <property type="entry name" value="Prot-tyrosine_phosphatase-like"/>
</dbReference>
<accession>A0A7R8W2Z6</accession>